<dbReference type="Pfam" id="PF00672">
    <property type="entry name" value="HAMP"/>
    <property type="match status" value="1"/>
</dbReference>
<dbReference type="SMART" id="SM00388">
    <property type="entry name" value="HisKA"/>
    <property type="match status" value="1"/>
</dbReference>
<dbReference type="Proteomes" id="UP000186156">
    <property type="component" value="Unassembled WGS sequence"/>
</dbReference>
<dbReference type="SMART" id="SM00304">
    <property type="entry name" value="HAMP"/>
    <property type="match status" value="1"/>
</dbReference>
<dbReference type="InterPro" id="IPR003661">
    <property type="entry name" value="HisK_dim/P_dom"/>
</dbReference>
<sequence>MIPNSIVAKMWLTIVGMVFVIQALLSVLLQQVFNKYVVTREEASLTQLALTIESVLATGADSSVKEQVASDIAKRVEHATVVYGIPYTKSPALKAAYDALNESQRRMLDQGEPVIVAGSPGRTRRLSVYVKIPTATSTAPGMLAVSQDTSVLDEPLREIRNMVLFDTVLGVILATGFAFVISKNLSRPLVDMTRAAEEMARGHYRQRVRVVTRDEVGRLGHTFNALARQLAETIEQLSMEREGLQRILSSLQDGVVATDLDGRVVLANPPAKRHLRHLSVAERGIVDEEKLPDRLMSLWVRVREQQDAVYREDTWDGRTIAITMLPLYEADGTTLRGALCVLRDITEERRLDRLRKDFIANVSHELRTPLSMLQGYTEALLDDISDDPEMRRELTEIIHDETLRMKRLVNDLLNLAQLESGQFKLNFVLIDLTQVMRRVARKFQALAGDGEQLAFHVSISNGPVLVEGDEDRLEQVFTNLLDNAFRHTSQGTIQFELDIRHNYAYVRVADTGSGIPEEDVPYIFERFYKADKARTRTRSGTGLGLAIARQLVIEHRGEILVESRLGEGTTFTVVLPLASEVHRAEGGNVS</sequence>
<dbReference type="EC" id="2.7.13.3" evidence="3"/>
<keyword evidence="9" id="KW-0067">ATP-binding</keyword>
<name>A0A1N7KKI5_9BACL</name>
<dbReference type="PROSITE" id="PS50885">
    <property type="entry name" value="HAMP"/>
    <property type="match status" value="1"/>
</dbReference>
<evidence type="ECO:0000256" key="2">
    <source>
        <dbReference type="ARBA" id="ARBA00004651"/>
    </source>
</evidence>
<keyword evidence="10" id="KW-0902">Two-component regulatory system</keyword>
<evidence type="ECO:0000256" key="9">
    <source>
        <dbReference type="ARBA" id="ARBA00022840"/>
    </source>
</evidence>
<evidence type="ECO:0000256" key="5">
    <source>
        <dbReference type="ARBA" id="ARBA00022553"/>
    </source>
</evidence>
<dbReference type="Gene3D" id="3.30.565.10">
    <property type="entry name" value="Histidine kinase-like ATPase, C-terminal domain"/>
    <property type="match status" value="1"/>
</dbReference>
<dbReference type="Pfam" id="PF02518">
    <property type="entry name" value="HATPase_c"/>
    <property type="match status" value="1"/>
</dbReference>
<dbReference type="CDD" id="cd06225">
    <property type="entry name" value="HAMP"/>
    <property type="match status" value="1"/>
</dbReference>
<dbReference type="InterPro" id="IPR003660">
    <property type="entry name" value="HAMP_dom"/>
</dbReference>
<dbReference type="GO" id="GO:0007234">
    <property type="term" value="P:osmosensory signaling via phosphorelay pathway"/>
    <property type="evidence" value="ECO:0007669"/>
    <property type="project" value="TreeGrafter"/>
</dbReference>
<evidence type="ECO:0000256" key="10">
    <source>
        <dbReference type="ARBA" id="ARBA00023012"/>
    </source>
</evidence>
<dbReference type="OrthoDB" id="9813151at2"/>
<evidence type="ECO:0000256" key="4">
    <source>
        <dbReference type="ARBA" id="ARBA00022475"/>
    </source>
</evidence>
<dbReference type="InterPro" id="IPR036890">
    <property type="entry name" value="HATPase_C_sf"/>
</dbReference>
<feature type="domain" description="HAMP" evidence="15">
    <location>
        <begin position="183"/>
        <end position="235"/>
    </location>
</feature>
<feature type="coiled-coil region" evidence="12">
    <location>
        <begin position="227"/>
        <end position="254"/>
    </location>
</feature>
<dbReference type="PRINTS" id="PR00344">
    <property type="entry name" value="BCTRLSENSOR"/>
</dbReference>
<dbReference type="AlphaFoldDB" id="A0A1N7KKI5"/>
<keyword evidence="13" id="KW-1133">Transmembrane helix</keyword>
<evidence type="ECO:0000256" key="1">
    <source>
        <dbReference type="ARBA" id="ARBA00000085"/>
    </source>
</evidence>
<dbReference type="Pfam" id="PF08448">
    <property type="entry name" value="PAS_4"/>
    <property type="match status" value="1"/>
</dbReference>
<dbReference type="InterPro" id="IPR050351">
    <property type="entry name" value="BphY/WalK/GraS-like"/>
</dbReference>
<keyword evidence="6" id="KW-0808">Transferase</keyword>
<proteinExistence type="predicted"/>
<evidence type="ECO:0000256" key="7">
    <source>
        <dbReference type="ARBA" id="ARBA00022741"/>
    </source>
</evidence>
<evidence type="ECO:0000256" key="8">
    <source>
        <dbReference type="ARBA" id="ARBA00022777"/>
    </source>
</evidence>
<keyword evidence="11 13" id="KW-0472">Membrane</keyword>
<keyword evidence="13" id="KW-0812">Transmembrane</keyword>
<dbReference type="PANTHER" id="PTHR42878:SF3">
    <property type="entry name" value="HISTIDINE PROTEIN KINASE SAES"/>
    <property type="match status" value="1"/>
</dbReference>
<dbReference type="Gene3D" id="6.10.340.10">
    <property type="match status" value="1"/>
</dbReference>
<keyword evidence="8 16" id="KW-0418">Kinase</keyword>
<feature type="domain" description="Histidine kinase" evidence="14">
    <location>
        <begin position="361"/>
        <end position="579"/>
    </location>
</feature>
<dbReference type="Gene3D" id="3.30.450.20">
    <property type="entry name" value="PAS domain"/>
    <property type="match status" value="1"/>
</dbReference>
<dbReference type="GO" id="GO:0005886">
    <property type="term" value="C:plasma membrane"/>
    <property type="evidence" value="ECO:0007669"/>
    <property type="project" value="UniProtKB-SubCell"/>
</dbReference>
<dbReference type="SUPFAM" id="SSF158472">
    <property type="entry name" value="HAMP domain-like"/>
    <property type="match status" value="1"/>
</dbReference>
<feature type="transmembrane region" description="Helical" evidence="13">
    <location>
        <begin position="163"/>
        <end position="182"/>
    </location>
</feature>
<evidence type="ECO:0000313" key="17">
    <source>
        <dbReference type="Proteomes" id="UP000186156"/>
    </source>
</evidence>
<keyword evidence="5" id="KW-0597">Phosphoprotein</keyword>
<dbReference type="FunFam" id="1.10.287.130:FF:000001">
    <property type="entry name" value="Two-component sensor histidine kinase"/>
    <property type="match status" value="1"/>
</dbReference>
<dbReference type="EMBL" id="FTOO01000002">
    <property type="protein sequence ID" value="SIS62131.1"/>
    <property type="molecule type" value="Genomic_DNA"/>
</dbReference>
<evidence type="ECO:0000256" key="6">
    <source>
        <dbReference type="ARBA" id="ARBA00022679"/>
    </source>
</evidence>
<dbReference type="InterPro" id="IPR013656">
    <property type="entry name" value="PAS_4"/>
</dbReference>
<dbReference type="InterPro" id="IPR005467">
    <property type="entry name" value="His_kinase_dom"/>
</dbReference>
<accession>A0A1N7KKI5</accession>
<evidence type="ECO:0000256" key="13">
    <source>
        <dbReference type="SAM" id="Phobius"/>
    </source>
</evidence>
<dbReference type="STRING" id="252246.SAMN05421799_10214"/>
<dbReference type="CDD" id="cd00082">
    <property type="entry name" value="HisKA"/>
    <property type="match status" value="1"/>
</dbReference>
<dbReference type="GO" id="GO:0000155">
    <property type="term" value="F:phosphorelay sensor kinase activity"/>
    <property type="evidence" value="ECO:0007669"/>
    <property type="project" value="InterPro"/>
</dbReference>
<protein>
    <recommendedName>
        <fullName evidence="3">histidine kinase</fullName>
        <ecNumber evidence="3">2.7.13.3</ecNumber>
    </recommendedName>
</protein>
<keyword evidence="4" id="KW-1003">Cell membrane</keyword>
<dbReference type="InterPro" id="IPR004358">
    <property type="entry name" value="Sig_transdc_His_kin-like_C"/>
</dbReference>
<dbReference type="InterPro" id="IPR036097">
    <property type="entry name" value="HisK_dim/P_sf"/>
</dbReference>
<organism evidence="16 17">
    <name type="scientific">Alicyclobacillus vulcanalis</name>
    <dbReference type="NCBI Taxonomy" id="252246"/>
    <lineage>
        <taxon>Bacteria</taxon>
        <taxon>Bacillati</taxon>
        <taxon>Bacillota</taxon>
        <taxon>Bacilli</taxon>
        <taxon>Bacillales</taxon>
        <taxon>Alicyclobacillaceae</taxon>
        <taxon>Alicyclobacillus</taxon>
    </lineage>
</organism>
<evidence type="ECO:0000259" key="14">
    <source>
        <dbReference type="PROSITE" id="PS50109"/>
    </source>
</evidence>
<comment type="catalytic activity">
    <reaction evidence="1">
        <text>ATP + protein L-histidine = ADP + protein N-phospho-L-histidine.</text>
        <dbReference type="EC" id="2.7.13.3"/>
    </reaction>
</comment>
<keyword evidence="7" id="KW-0547">Nucleotide-binding</keyword>
<evidence type="ECO:0000256" key="3">
    <source>
        <dbReference type="ARBA" id="ARBA00012438"/>
    </source>
</evidence>
<keyword evidence="17" id="KW-1185">Reference proteome</keyword>
<dbReference type="PROSITE" id="PS50109">
    <property type="entry name" value="HIS_KIN"/>
    <property type="match status" value="1"/>
</dbReference>
<dbReference type="PANTHER" id="PTHR42878">
    <property type="entry name" value="TWO-COMPONENT HISTIDINE KINASE"/>
    <property type="match status" value="1"/>
</dbReference>
<dbReference type="SUPFAM" id="SSF55874">
    <property type="entry name" value="ATPase domain of HSP90 chaperone/DNA topoisomerase II/histidine kinase"/>
    <property type="match status" value="1"/>
</dbReference>
<gene>
    <name evidence="16" type="ORF">SAMN05421799_10214</name>
</gene>
<reference evidence="17" key="1">
    <citation type="submission" date="2017-01" db="EMBL/GenBank/DDBJ databases">
        <authorList>
            <person name="Varghese N."/>
            <person name="Submissions S."/>
        </authorList>
    </citation>
    <scope>NUCLEOTIDE SEQUENCE [LARGE SCALE GENOMIC DNA]</scope>
    <source>
        <strain evidence="17">DSM 16176</strain>
    </source>
</reference>
<keyword evidence="12" id="KW-0175">Coiled coil</keyword>
<dbReference type="GO" id="GO:0000156">
    <property type="term" value="F:phosphorelay response regulator activity"/>
    <property type="evidence" value="ECO:0007669"/>
    <property type="project" value="TreeGrafter"/>
</dbReference>
<dbReference type="RefSeq" id="WP_084182441.1">
    <property type="nucleotide sequence ID" value="NZ_FTOO01000002.1"/>
</dbReference>
<feature type="transmembrane region" description="Helical" evidence="13">
    <location>
        <begin position="6"/>
        <end position="29"/>
    </location>
</feature>
<dbReference type="SUPFAM" id="SSF55785">
    <property type="entry name" value="PYP-like sensor domain (PAS domain)"/>
    <property type="match status" value="1"/>
</dbReference>
<dbReference type="Gene3D" id="1.10.287.130">
    <property type="match status" value="1"/>
</dbReference>
<dbReference type="InterPro" id="IPR035965">
    <property type="entry name" value="PAS-like_dom_sf"/>
</dbReference>
<comment type="subcellular location">
    <subcellularLocation>
        <location evidence="2">Cell membrane</location>
        <topology evidence="2">Multi-pass membrane protein</topology>
    </subcellularLocation>
</comment>
<dbReference type="GO" id="GO:0005524">
    <property type="term" value="F:ATP binding"/>
    <property type="evidence" value="ECO:0007669"/>
    <property type="project" value="UniProtKB-KW"/>
</dbReference>
<dbReference type="InterPro" id="IPR003594">
    <property type="entry name" value="HATPase_dom"/>
</dbReference>
<dbReference type="FunFam" id="3.30.565.10:FF:000006">
    <property type="entry name" value="Sensor histidine kinase WalK"/>
    <property type="match status" value="1"/>
</dbReference>
<evidence type="ECO:0000256" key="11">
    <source>
        <dbReference type="ARBA" id="ARBA00023136"/>
    </source>
</evidence>
<evidence type="ECO:0000259" key="15">
    <source>
        <dbReference type="PROSITE" id="PS50885"/>
    </source>
</evidence>
<dbReference type="CDD" id="cd00075">
    <property type="entry name" value="HATPase"/>
    <property type="match status" value="1"/>
</dbReference>
<evidence type="ECO:0000313" key="16">
    <source>
        <dbReference type="EMBL" id="SIS62131.1"/>
    </source>
</evidence>
<dbReference type="GO" id="GO:0030295">
    <property type="term" value="F:protein kinase activator activity"/>
    <property type="evidence" value="ECO:0007669"/>
    <property type="project" value="TreeGrafter"/>
</dbReference>
<evidence type="ECO:0000256" key="12">
    <source>
        <dbReference type="SAM" id="Coils"/>
    </source>
</evidence>
<dbReference type="SUPFAM" id="SSF47384">
    <property type="entry name" value="Homodimeric domain of signal transducing histidine kinase"/>
    <property type="match status" value="1"/>
</dbReference>
<dbReference type="SMART" id="SM00387">
    <property type="entry name" value="HATPase_c"/>
    <property type="match status" value="1"/>
</dbReference>
<dbReference type="Pfam" id="PF00512">
    <property type="entry name" value="HisKA"/>
    <property type="match status" value="1"/>
</dbReference>